<feature type="compositionally biased region" description="Low complexity" evidence="3">
    <location>
        <begin position="517"/>
        <end position="527"/>
    </location>
</feature>
<dbReference type="SUPFAM" id="SSF103657">
    <property type="entry name" value="BAR/IMD domain-like"/>
    <property type="match status" value="1"/>
</dbReference>
<dbReference type="FunFam" id="1.20.1270.60:FF:000063">
    <property type="entry name" value="Rho GTPase activator"/>
    <property type="match status" value="1"/>
</dbReference>
<evidence type="ECO:0000256" key="2">
    <source>
        <dbReference type="PROSITE-ProRule" id="PRU01077"/>
    </source>
</evidence>
<evidence type="ECO:0008006" key="8">
    <source>
        <dbReference type="Google" id="ProtNLM"/>
    </source>
</evidence>
<proteinExistence type="predicted"/>
<evidence type="ECO:0000256" key="1">
    <source>
        <dbReference type="ARBA" id="ARBA00022468"/>
    </source>
</evidence>
<feature type="region of interest" description="Disordered" evidence="3">
    <location>
        <begin position="1"/>
        <end position="65"/>
    </location>
</feature>
<gene>
    <name evidence="6" type="ORF">GQX73_g4563</name>
</gene>
<dbReference type="SUPFAM" id="SSF48350">
    <property type="entry name" value="GTPase activation domain, GAP"/>
    <property type="match status" value="1"/>
</dbReference>
<feature type="region of interest" description="Disordered" evidence="3">
    <location>
        <begin position="354"/>
        <end position="555"/>
    </location>
</feature>
<dbReference type="FunFam" id="1.10.555.10:FF:000041">
    <property type="entry name" value="Rho GTPase activator (Rgd1)"/>
    <property type="match status" value="1"/>
</dbReference>
<dbReference type="CDD" id="cd07652">
    <property type="entry name" value="F-BAR_Rgd1"/>
    <property type="match status" value="1"/>
</dbReference>
<dbReference type="InterPro" id="IPR050729">
    <property type="entry name" value="Rho-GAP"/>
</dbReference>
<feature type="compositionally biased region" description="Polar residues" evidence="3">
    <location>
        <begin position="418"/>
        <end position="436"/>
    </location>
</feature>
<evidence type="ECO:0000313" key="7">
    <source>
        <dbReference type="Proteomes" id="UP000481858"/>
    </source>
</evidence>
<organism evidence="6 7">
    <name type="scientific">Xylaria multiplex</name>
    <dbReference type="NCBI Taxonomy" id="323545"/>
    <lineage>
        <taxon>Eukaryota</taxon>
        <taxon>Fungi</taxon>
        <taxon>Dikarya</taxon>
        <taxon>Ascomycota</taxon>
        <taxon>Pezizomycotina</taxon>
        <taxon>Sordariomycetes</taxon>
        <taxon>Xylariomycetidae</taxon>
        <taxon>Xylariales</taxon>
        <taxon>Xylariaceae</taxon>
        <taxon>Xylaria</taxon>
    </lineage>
</organism>
<dbReference type="PROSITE" id="PS51741">
    <property type="entry name" value="F_BAR"/>
    <property type="match status" value="1"/>
</dbReference>
<reference evidence="6 7" key="1">
    <citation type="submission" date="2019-12" db="EMBL/GenBank/DDBJ databases">
        <title>Draft genome sequence of the ascomycete Xylaria multiplex DSM 110363.</title>
        <authorList>
            <person name="Buettner E."/>
            <person name="Kellner H."/>
        </authorList>
    </citation>
    <scope>NUCLEOTIDE SEQUENCE [LARGE SCALE GENOMIC DNA]</scope>
    <source>
        <strain evidence="6 7">DSM 110363</strain>
    </source>
</reference>
<dbReference type="FunCoup" id="A0A7C8IPK1">
    <property type="interactions" value="134"/>
</dbReference>
<evidence type="ECO:0000259" key="5">
    <source>
        <dbReference type="PROSITE" id="PS51741"/>
    </source>
</evidence>
<feature type="compositionally biased region" description="Low complexity" evidence="3">
    <location>
        <begin position="34"/>
        <end position="45"/>
    </location>
</feature>
<dbReference type="InterPro" id="IPR000198">
    <property type="entry name" value="RhoGAP_dom"/>
</dbReference>
<feature type="domain" description="Rho-GAP" evidence="4">
    <location>
        <begin position="565"/>
        <end position="757"/>
    </location>
</feature>
<name>A0A7C8IPK1_9PEZI</name>
<evidence type="ECO:0000259" key="4">
    <source>
        <dbReference type="PROSITE" id="PS50238"/>
    </source>
</evidence>
<dbReference type="GO" id="GO:0007165">
    <property type="term" value="P:signal transduction"/>
    <property type="evidence" value="ECO:0007669"/>
    <property type="project" value="InterPro"/>
</dbReference>
<dbReference type="GO" id="GO:0005096">
    <property type="term" value="F:GTPase activator activity"/>
    <property type="evidence" value="ECO:0007669"/>
    <property type="project" value="UniProtKB-KW"/>
</dbReference>
<dbReference type="InParanoid" id="A0A7C8IPK1"/>
<dbReference type="PANTHER" id="PTHR23176:SF136">
    <property type="entry name" value="RHO GTPASE ACTIVATOR (RGD1)"/>
    <property type="match status" value="1"/>
</dbReference>
<dbReference type="AlphaFoldDB" id="A0A7C8IPK1"/>
<dbReference type="InterPro" id="IPR001060">
    <property type="entry name" value="FCH_dom"/>
</dbReference>
<dbReference type="PROSITE" id="PS50238">
    <property type="entry name" value="RHOGAP"/>
    <property type="match status" value="1"/>
</dbReference>
<feature type="domain" description="F-BAR" evidence="5">
    <location>
        <begin position="67"/>
        <end position="331"/>
    </location>
</feature>
<dbReference type="PANTHER" id="PTHR23176">
    <property type="entry name" value="RHO/RAC/CDC GTPASE-ACTIVATING PROTEIN"/>
    <property type="match status" value="1"/>
</dbReference>
<feature type="compositionally biased region" description="Polar residues" evidence="3">
    <location>
        <begin position="371"/>
        <end position="384"/>
    </location>
</feature>
<dbReference type="InterPro" id="IPR031160">
    <property type="entry name" value="F_BAR_dom"/>
</dbReference>
<dbReference type="GO" id="GO:0005938">
    <property type="term" value="C:cell cortex"/>
    <property type="evidence" value="ECO:0007669"/>
    <property type="project" value="UniProtKB-ARBA"/>
</dbReference>
<dbReference type="InterPro" id="IPR008936">
    <property type="entry name" value="Rho_GTPase_activation_prot"/>
</dbReference>
<dbReference type="Proteomes" id="UP000481858">
    <property type="component" value="Unassembled WGS sequence"/>
</dbReference>
<sequence length="760" mass="82851">MADFSRTSIDQPSSQPDNEQPASMSPRHIPSPSPGNGAASSSNGPPGAGAGGFDAGPSVPADSAKSDAFERVQDVLGSDIGITTLLNRLKQSVASAKEFAIFLKKRSVLEEEHARGMKKLCRSNQDNIHHADHRQGSFAKSYDEMLAIHDRMAENGTQFALSLHQMHEDLLEVAAVAEKHRKGWKQNGLAAEQRLTDIESAMRKSKAKYDALADEYDRVRTGETRQGPRVFGIKGPKSAAQQEEDLLRKTQAADTDYMGKVQAYQAEKATMESTTRPEAIRALQDLIRECDSGTTLQMQKFASFNEKLLLSNGLVISPLKNAISPGQYSQSLKEVIHGIDNKKDLEDYITSFHSQLGPKAPEPKYERNPVLNPQHNISSVNQVSQIHQQPVRPQSQQQPQGQSLPPLQTQIAPPGSFGRTTTFDTNPSMGQGSPAQNFAPPSASAGQRPSSGLGHERSYSHGAMLTQSNMQPQSTYNSARNSTHALPQQSRFNGSVSSPLTSQSGPPQLGALPFQTQPPRAQSPQQGGSSGFAGPPPPQELAARSASPPKMYGNPSAGGKQVFGVSLARLYERDQFAVPMVVHQCIQAVDLYGLAVEGIYRLSGSSMHVNKLKNLFDTDQESHILDFRNPENFFHDVNSVAGLLKQFLRDLPDPLLTSENYSAFIDAAKHDDDIVRRDSMHAIINGLPDPNYATLRALTLHLHRVMDNSTVNRMSSQNLAIVFGPTLMGTAPGSNIADAAWQVRVVDTILQNTYQIFDED</sequence>
<dbReference type="InterPro" id="IPR027267">
    <property type="entry name" value="AH/BAR_dom_sf"/>
</dbReference>
<keyword evidence="2" id="KW-0175">Coiled coil</keyword>
<evidence type="ECO:0000313" key="6">
    <source>
        <dbReference type="EMBL" id="KAF2969001.1"/>
    </source>
</evidence>
<keyword evidence="7" id="KW-1185">Reference proteome</keyword>
<keyword evidence="1" id="KW-0343">GTPase activation</keyword>
<dbReference type="EMBL" id="WUBL01000042">
    <property type="protein sequence ID" value="KAF2969001.1"/>
    <property type="molecule type" value="Genomic_DNA"/>
</dbReference>
<dbReference type="Gene3D" id="1.10.555.10">
    <property type="entry name" value="Rho GTPase activation protein"/>
    <property type="match status" value="1"/>
</dbReference>
<dbReference type="SMART" id="SM00055">
    <property type="entry name" value="FCH"/>
    <property type="match status" value="1"/>
</dbReference>
<evidence type="ECO:0000256" key="3">
    <source>
        <dbReference type="SAM" id="MobiDB-lite"/>
    </source>
</evidence>
<accession>A0A7C8IPK1</accession>
<feature type="compositionally biased region" description="Low complexity" evidence="3">
    <location>
        <begin position="385"/>
        <end position="410"/>
    </location>
</feature>
<dbReference type="Pfam" id="PF00620">
    <property type="entry name" value="RhoGAP"/>
    <property type="match status" value="1"/>
</dbReference>
<dbReference type="Pfam" id="PF00611">
    <property type="entry name" value="FCH"/>
    <property type="match status" value="1"/>
</dbReference>
<feature type="compositionally biased region" description="Polar residues" evidence="3">
    <location>
        <begin position="465"/>
        <end position="506"/>
    </location>
</feature>
<feature type="compositionally biased region" description="Polar residues" evidence="3">
    <location>
        <begin position="1"/>
        <end position="23"/>
    </location>
</feature>
<comment type="caution">
    <text evidence="6">The sequence shown here is derived from an EMBL/GenBank/DDBJ whole genome shotgun (WGS) entry which is preliminary data.</text>
</comment>
<dbReference type="SMART" id="SM00324">
    <property type="entry name" value="RhoGAP"/>
    <property type="match status" value="1"/>
</dbReference>
<dbReference type="OrthoDB" id="437889at2759"/>
<protein>
    <recommendedName>
        <fullName evidence="8">Rho-GAP domain-containing protein</fullName>
    </recommendedName>
</protein>
<dbReference type="Gene3D" id="1.20.1270.60">
    <property type="entry name" value="Arfaptin homology (AH) domain/BAR domain"/>
    <property type="match status" value="1"/>
</dbReference>